<name>A0A365XU87_9BACT</name>
<organism evidence="2 3">
    <name type="scientific">Chitinophaga flava</name>
    <dbReference type="NCBI Taxonomy" id="2259036"/>
    <lineage>
        <taxon>Bacteria</taxon>
        <taxon>Pseudomonadati</taxon>
        <taxon>Bacteroidota</taxon>
        <taxon>Chitinophagia</taxon>
        <taxon>Chitinophagales</taxon>
        <taxon>Chitinophagaceae</taxon>
        <taxon>Chitinophaga</taxon>
    </lineage>
</organism>
<protein>
    <recommendedName>
        <fullName evidence="4">DUF4846 domain-containing protein</fullName>
    </recommendedName>
</protein>
<gene>
    <name evidence="2" type="ORF">DF182_24050</name>
</gene>
<comment type="caution">
    <text evidence="2">The sequence shown here is derived from an EMBL/GenBank/DDBJ whole genome shotgun (WGS) entry which is preliminary data.</text>
</comment>
<dbReference type="RefSeq" id="WP_113618331.1">
    <property type="nucleotide sequence ID" value="NZ_QFFJ01000002.1"/>
</dbReference>
<dbReference type="EMBL" id="QFFJ01000002">
    <property type="protein sequence ID" value="RBL89581.1"/>
    <property type="molecule type" value="Genomic_DNA"/>
</dbReference>
<dbReference type="OrthoDB" id="5511471at2"/>
<dbReference type="PROSITE" id="PS51257">
    <property type="entry name" value="PROKAR_LIPOPROTEIN"/>
    <property type="match status" value="1"/>
</dbReference>
<evidence type="ECO:0000313" key="3">
    <source>
        <dbReference type="Proteomes" id="UP000253410"/>
    </source>
</evidence>
<feature type="signal peptide" evidence="1">
    <location>
        <begin position="1"/>
        <end position="21"/>
    </location>
</feature>
<keyword evidence="3" id="KW-1185">Reference proteome</keyword>
<dbReference type="InterPro" id="IPR032315">
    <property type="entry name" value="DUF4846"/>
</dbReference>
<feature type="chain" id="PRO_5016685258" description="DUF4846 domain-containing protein" evidence="1">
    <location>
        <begin position="22"/>
        <end position="280"/>
    </location>
</feature>
<accession>A0A365XU87</accession>
<evidence type="ECO:0008006" key="4">
    <source>
        <dbReference type="Google" id="ProtNLM"/>
    </source>
</evidence>
<proteinExistence type="predicted"/>
<dbReference type="Pfam" id="PF16138">
    <property type="entry name" value="DUF4846"/>
    <property type="match status" value="1"/>
</dbReference>
<sequence length="280" mass="30755">MRTVHAIQLLTLCAGISACNAAGHTLPDTPAADVKAAAPATVGEIPLPAGYARIPQAPGTFGAWLRKMALKKDHTVYLYDGRRKANQEAQYAVLDISVGDRDLQQCADAVMRLYAEYLYTSGKEQQIGFHATDGTWMDYASWRQGYRFVLQKGKLSKQRLAQPSIDRVGFMQYLQTVFAYAGTLSLSRELQTVEATREILPGDVFIRGGSPGHAVIVMDVARNTAGEKVFLLAQSYMPAQNIHVLKNPAATGPWYPASFEGKLITPEWIFSQSELARFPG</sequence>
<dbReference type="Proteomes" id="UP000253410">
    <property type="component" value="Unassembled WGS sequence"/>
</dbReference>
<evidence type="ECO:0000256" key="1">
    <source>
        <dbReference type="SAM" id="SignalP"/>
    </source>
</evidence>
<reference evidence="2 3" key="1">
    <citation type="submission" date="2018-05" db="EMBL/GenBank/DDBJ databases">
        <title>Chitinophaga sp. K3CV102501T nov., isolated from isolated from a monsoon evergreen broad-leaved forest soil.</title>
        <authorList>
            <person name="Lv Y."/>
        </authorList>
    </citation>
    <scope>NUCLEOTIDE SEQUENCE [LARGE SCALE GENOMIC DNA]</scope>
    <source>
        <strain evidence="2 3">GDMCC 1.1325</strain>
    </source>
</reference>
<dbReference type="AlphaFoldDB" id="A0A365XU87"/>
<keyword evidence="1" id="KW-0732">Signal</keyword>
<evidence type="ECO:0000313" key="2">
    <source>
        <dbReference type="EMBL" id="RBL89581.1"/>
    </source>
</evidence>